<protein>
    <recommendedName>
        <fullName evidence="3">RNase H type-1 domain-containing protein</fullName>
    </recommendedName>
</protein>
<comment type="caution">
    <text evidence="1">The sequence shown here is derived from an EMBL/GenBank/DDBJ whole genome shotgun (WGS) entry which is preliminary data.</text>
</comment>
<organism evidence="1 2">
    <name type="scientific">Prorocentrum cordatum</name>
    <dbReference type="NCBI Taxonomy" id="2364126"/>
    <lineage>
        <taxon>Eukaryota</taxon>
        <taxon>Sar</taxon>
        <taxon>Alveolata</taxon>
        <taxon>Dinophyceae</taxon>
        <taxon>Prorocentrales</taxon>
        <taxon>Prorocentraceae</taxon>
        <taxon>Prorocentrum</taxon>
    </lineage>
</organism>
<sequence length="108" mass="11707">MVCHIVLSRREGVDKLDPQEFAEKVEAGWHLQVFSDGGFSAGLGSCGVVVVAIAPNPPFDRAVIGYRGLFLNEAVSAFQAEIVAAEFAVQVVAGIRPVHKKKRLRFDV</sequence>
<gene>
    <name evidence="1" type="ORF">PCOR1329_LOCUS61849</name>
</gene>
<evidence type="ECO:0000313" key="1">
    <source>
        <dbReference type="EMBL" id="CAK0877944.1"/>
    </source>
</evidence>
<keyword evidence="2" id="KW-1185">Reference proteome</keyword>
<accession>A0ABN9VWG4</accession>
<dbReference type="Proteomes" id="UP001189429">
    <property type="component" value="Unassembled WGS sequence"/>
</dbReference>
<dbReference type="EMBL" id="CAUYUJ010017792">
    <property type="protein sequence ID" value="CAK0877944.1"/>
    <property type="molecule type" value="Genomic_DNA"/>
</dbReference>
<evidence type="ECO:0008006" key="3">
    <source>
        <dbReference type="Google" id="ProtNLM"/>
    </source>
</evidence>
<name>A0ABN9VWG4_9DINO</name>
<evidence type="ECO:0000313" key="2">
    <source>
        <dbReference type="Proteomes" id="UP001189429"/>
    </source>
</evidence>
<proteinExistence type="predicted"/>
<reference evidence="1" key="1">
    <citation type="submission" date="2023-10" db="EMBL/GenBank/DDBJ databases">
        <authorList>
            <person name="Chen Y."/>
            <person name="Shah S."/>
            <person name="Dougan E. K."/>
            <person name="Thang M."/>
            <person name="Chan C."/>
        </authorList>
    </citation>
    <scope>NUCLEOTIDE SEQUENCE [LARGE SCALE GENOMIC DNA]</scope>
</reference>